<keyword evidence="1 2" id="KW-0694">RNA-binding</keyword>
<dbReference type="SUPFAM" id="SSF54928">
    <property type="entry name" value="RNA-binding domain, RBD"/>
    <property type="match status" value="1"/>
</dbReference>
<dbReference type="Proteomes" id="UP000232323">
    <property type="component" value="Unassembled WGS sequence"/>
</dbReference>
<gene>
    <name evidence="5" type="ORF">CEUSTIGMA_g4803.t1</name>
</gene>
<keyword evidence="6" id="KW-1185">Reference proteome</keyword>
<dbReference type="InterPro" id="IPR012677">
    <property type="entry name" value="Nucleotide-bd_a/b_plait_sf"/>
</dbReference>
<dbReference type="SMART" id="SM00360">
    <property type="entry name" value="RRM"/>
    <property type="match status" value="1"/>
</dbReference>
<dbReference type="Pfam" id="PF00076">
    <property type="entry name" value="RRM_1"/>
    <property type="match status" value="1"/>
</dbReference>
<dbReference type="STRING" id="1157962.A0A250X2Q9"/>
<dbReference type="PANTHER" id="PTHR47640">
    <property type="entry name" value="TRNA SELENOCYSTEINE 1-ASSOCIATED PROTEIN 1-RELATED-RELATED"/>
    <property type="match status" value="1"/>
</dbReference>
<dbReference type="InterPro" id="IPR035979">
    <property type="entry name" value="RBD_domain_sf"/>
</dbReference>
<dbReference type="CDD" id="cd12383">
    <property type="entry name" value="RRM_RBM42"/>
    <property type="match status" value="1"/>
</dbReference>
<dbReference type="AlphaFoldDB" id="A0A250X2Q9"/>
<evidence type="ECO:0000313" key="5">
    <source>
        <dbReference type="EMBL" id="GAX77357.1"/>
    </source>
</evidence>
<dbReference type="PROSITE" id="PS50102">
    <property type="entry name" value="RRM"/>
    <property type="match status" value="1"/>
</dbReference>
<name>A0A250X2Q9_9CHLO</name>
<dbReference type="Gene3D" id="3.30.70.330">
    <property type="match status" value="1"/>
</dbReference>
<organism evidence="5 6">
    <name type="scientific">Chlamydomonas eustigma</name>
    <dbReference type="NCBI Taxonomy" id="1157962"/>
    <lineage>
        <taxon>Eukaryota</taxon>
        <taxon>Viridiplantae</taxon>
        <taxon>Chlorophyta</taxon>
        <taxon>core chlorophytes</taxon>
        <taxon>Chlorophyceae</taxon>
        <taxon>CS clade</taxon>
        <taxon>Chlamydomonadales</taxon>
        <taxon>Chlamydomonadaceae</taxon>
        <taxon>Chlamydomonas</taxon>
    </lineage>
</organism>
<dbReference type="GO" id="GO:0003729">
    <property type="term" value="F:mRNA binding"/>
    <property type="evidence" value="ECO:0007669"/>
    <property type="project" value="InterPro"/>
</dbReference>
<reference evidence="5 6" key="1">
    <citation type="submission" date="2017-08" db="EMBL/GenBank/DDBJ databases">
        <title>Acidophilic green algal genome provides insights into adaptation to an acidic environment.</title>
        <authorList>
            <person name="Hirooka S."/>
            <person name="Hirose Y."/>
            <person name="Kanesaki Y."/>
            <person name="Higuchi S."/>
            <person name="Fujiwara T."/>
            <person name="Onuma R."/>
            <person name="Era A."/>
            <person name="Ohbayashi R."/>
            <person name="Uzuka A."/>
            <person name="Nozaki H."/>
            <person name="Yoshikawa H."/>
            <person name="Miyagishima S.Y."/>
        </authorList>
    </citation>
    <scope>NUCLEOTIDE SEQUENCE [LARGE SCALE GENOMIC DNA]</scope>
    <source>
        <strain evidence="5 6">NIES-2499</strain>
    </source>
</reference>
<evidence type="ECO:0000256" key="1">
    <source>
        <dbReference type="ARBA" id="ARBA00022884"/>
    </source>
</evidence>
<feature type="region of interest" description="Disordered" evidence="3">
    <location>
        <begin position="15"/>
        <end position="82"/>
    </location>
</feature>
<protein>
    <recommendedName>
        <fullName evidence="4">RRM domain-containing protein</fullName>
    </recommendedName>
</protein>
<dbReference type="InterPro" id="IPR034215">
    <property type="entry name" value="RBM42_RRM"/>
</dbReference>
<evidence type="ECO:0000256" key="2">
    <source>
        <dbReference type="PROSITE-ProRule" id="PRU00176"/>
    </source>
</evidence>
<evidence type="ECO:0000313" key="6">
    <source>
        <dbReference type="Proteomes" id="UP000232323"/>
    </source>
</evidence>
<dbReference type="OrthoDB" id="1749473at2759"/>
<dbReference type="InterPro" id="IPR000504">
    <property type="entry name" value="RRM_dom"/>
</dbReference>
<evidence type="ECO:0000259" key="4">
    <source>
        <dbReference type="PROSITE" id="PS50102"/>
    </source>
</evidence>
<comment type="caution">
    <text evidence="5">The sequence shown here is derived from an EMBL/GenBank/DDBJ whole genome shotgun (WGS) entry which is preliminary data.</text>
</comment>
<proteinExistence type="predicted"/>
<accession>A0A250X2Q9</accession>
<dbReference type="InterPro" id="IPR050825">
    <property type="entry name" value="RBM42_RBP45_47-like"/>
</dbReference>
<feature type="domain" description="RRM" evidence="4">
    <location>
        <begin position="190"/>
        <end position="268"/>
    </location>
</feature>
<feature type="region of interest" description="Disordered" evidence="3">
    <location>
        <begin position="258"/>
        <end position="284"/>
    </location>
</feature>
<dbReference type="PANTHER" id="PTHR47640:SF11">
    <property type="entry name" value="RNA-BINDING PROTEIN 42"/>
    <property type="match status" value="1"/>
</dbReference>
<evidence type="ECO:0000256" key="3">
    <source>
        <dbReference type="SAM" id="MobiDB-lite"/>
    </source>
</evidence>
<sequence length="284" mass="30577">MSNLEAELARFEAEISSLPSPSLPAPNSNQGARVQPSHPPSSGHHGMNHSIPRHPPHGSMMRPPPMMPHTGVSGFPSHMNNSPAMVPGSAGMSMHAQGSMMGMGMGASVSMPAVPNQHAYMAEPEDSQGAYHAGNIMYGGNGLSAAQVNALDSKKAGNKASADNTKGKVMQAAGKRWRDPTLDEWPENDHRIFVGDLGNEVNDESLANAFRKYSSFAKAKIVRDNRTHKSKGFGFVSFLDSADFAKALKEMQGKYIGNRPCKLSKSTWDERLAPKNKQGKKQKS</sequence>
<feature type="compositionally biased region" description="Low complexity" evidence="3">
    <location>
        <begin position="16"/>
        <end position="29"/>
    </location>
</feature>
<feature type="region of interest" description="Disordered" evidence="3">
    <location>
        <begin position="156"/>
        <end position="175"/>
    </location>
</feature>
<dbReference type="EMBL" id="BEGY01000024">
    <property type="protein sequence ID" value="GAX77357.1"/>
    <property type="molecule type" value="Genomic_DNA"/>
</dbReference>